<protein>
    <recommendedName>
        <fullName evidence="4">Lipoprotein</fullName>
    </recommendedName>
</protein>
<keyword evidence="1" id="KW-0732">Signal</keyword>
<keyword evidence="3" id="KW-1185">Reference proteome</keyword>
<dbReference type="Pfam" id="PF11659">
    <property type="entry name" value="DUF3261"/>
    <property type="match status" value="1"/>
</dbReference>
<dbReference type="Proteomes" id="UP000325797">
    <property type="component" value="Chromosome"/>
</dbReference>
<sequence length="200" mass="21537">MTHLAQRARRLAVGAALLLAACATHSAEPPAGSVRIAPDLLLVMPHPADLGRSFEVAQLVTAHYGDQSYVFEGHISATPERFLMIGLDTTGRRAMTITWTNAGITYDAAPWIPSQLRPDNILADMVLLYFPDAVVGRALAESGGTVASTATRRSVVADGKEIVIADYQPTTPGVPWSGRQHYRNLGWGYDLEIQTAETSP</sequence>
<organism evidence="2 3">
    <name type="scientific">Hypericibacter adhaerens</name>
    <dbReference type="NCBI Taxonomy" id="2602016"/>
    <lineage>
        <taxon>Bacteria</taxon>
        <taxon>Pseudomonadati</taxon>
        <taxon>Pseudomonadota</taxon>
        <taxon>Alphaproteobacteria</taxon>
        <taxon>Rhodospirillales</taxon>
        <taxon>Dongiaceae</taxon>
        <taxon>Hypericibacter</taxon>
    </lineage>
</organism>
<evidence type="ECO:0000256" key="1">
    <source>
        <dbReference type="SAM" id="SignalP"/>
    </source>
</evidence>
<dbReference type="RefSeq" id="WP_151118426.1">
    <property type="nucleotide sequence ID" value="NZ_CP042582.1"/>
</dbReference>
<dbReference type="AlphaFoldDB" id="A0A5J6N215"/>
<feature type="signal peptide" evidence="1">
    <location>
        <begin position="1"/>
        <end position="26"/>
    </location>
</feature>
<reference evidence="2 3" key="1">
    <citation type="submission" date="2019-08" db="EMBL/GenBank/DDBJ databases">
        <title>Hyperibacter terrae gen. nov., sp. nov. and Hyperibacter viscosus sp. nov., two new members in the family Rhodospirillaceae isolated from the rhizosphere of Hypericum perforatum.</title>
        <authorList>
            <person name="Noviana Z."/>
        </authorList>
    </citation>
    <scope>NUCLEOTIDE SEQUENCE [LARGE SCALE GENOMIC DNA]</scope>
    <source>
        <strain evidence="2 3">R5959</strain>
    </source>
</reference>
<name>A0A5J6N215_9PROT</name>
<gene>
    <name evidence="2" type="ORF">FRZ61_29270</name>
</gene>
<dbReference type="InterPro" id="IPR021675">
    <property type="entry name" value="DUF3261"/>
</dbReference>
<evidence type="ECO:0000313" key="2">
    <source>
        <dbReference type="EMBL" id="QEX22993.1"/>
    </source>
</evidence>
<dbReference type="OrthoDB" id="8159261at2"/>
<evidence type="ECO:0008006" key="4">
    <source>
        <dbReference type="Google" id="ProtNLM"/>
    </source>
</evidence>
<dbReference type="EMBL" id="CP042582">
    <property type="protein sequence ID" value="QEX22993.1"/>
    <property type="molecule type" value="Genomic_DNA"/>
</dbReference>
<proteinExistence type="predicted"/>
<accession>A0A5J6N215</accession>
<evidence type="ECO:0000313" key="3">
    <source>
        <dbReference type="Proteomes" id="UP000325797"/>
    </source>
</evidence>
<feature type="chain" id="PRO_5023930868" description="Lipoprotein" evidence="1">
    <location>
        <begin position="27"/>
        <end position="200"/>
    </location>
</feature>
<dbReference type="PROSITE" id="PS51257">
    <property type="entry name" value="PROKAR_LIPOPROTEIN"/>
    <property type="match status" value="1"/>
</dbReference>
<dbReference type="KEGG" id="hadh:FRZ61_29270"/>